<feature type="signal peptide" evidence="1">
    <location>
        <begin position="1"/>
        <end position="17"/>
    </location>
</feature>
<organism evidence="2 3">
    <name type="scientific">Chytriomyces confervae</name>
    <dbReference type="NCBI Taxonomy" id="246404"/>
    <lineage>
        <taxon>Eukaryota</taxon>
        <taxon>Fungi</taxon>
        <taxon>Fungi incertae sedis</taxon>
        <taxon>Chytridiomycota</taxon>
        <taxon>Chytridiomycota incertae sedis</taxon>
        <taxon>Chytridiomycetes</taxon>
        <taxon>Chytridiales</taxon>
        <taxon>Chytriomycetaceae</taxon>
        <taxon>Chytriomyces</taxon>
    </lineage>
</organism>
<proteinExistence type="predicted"/>
<gene>
    <name evidence="2" type="ORF">CcCBS67573_g07402</name>
</gene>
<dbReference type="AlphaFoldDB" id="A0A507EX49"/>
<evidence type="ECO:0000313" key="2">
    <source>
        <dbReference type="EMBL" id="TPX67796.1"/>
    </source>
</evidence>
<keyword evidence="1" id="KW-0732">Signal</keyword>
<dbReference type="Proteomes" id="UP000320333">
    <property type="component" value="Unassembled WGS sequence"/>
</dbReference>
<keyword evidence="3" id="KW-1185">Reference proteome</keyword>
<evidence type="ECO:0000313" key="3">
    <source>
        <dbReference type="Proteomes" id="UP000320333"/>
    </source>
</evidence>
<protein>
    <submittedName>
        <fullName evidence="2">Uncharacterized protein</fullName>
    </submittedName>
</protein>
<dbReference type="EMBL" id="QEAP01000383">
    <property type="protein sequence ID" value="TPX67796.1"/>
    <property type="molecule type" value="Genomic_DNA"/>
</dbReference>
<feature type="chain" id="PRO_5021240558" evidence="1">
    <location>
        <begin position="18"/>
        <end position="269"/>
    </location>
</feature>
<accession>A0A507EX49</accession>
<reference evidence="2 3" key="1">
    <citation type="journal article" date="2019" name="Sci. Rep.">
        <title>Comparative genomics of chytrid fungi reveal insights into the obligate biotrophic and pathogenic lifestyle of Synchytrium endobioticum.</title>
        <authorList>
            <person name="van de Vossenberg B.T.L.H."/>
            <person name="Warris S."/>
            <person name="Nguyen H.D.T."/>
            <person name="van Gent-Pelzer M.P.E."/>
            <person name="Joly D.L."/>
            <person name="van de Geest H.C."/>
            <person name="Bonants P.J.M."/>
            <person name="Smith D.S."/>
            <person name="Levesque C.A."/>
            <person name="van der Lee T.A.J."/>
        </authorList>
    </citation>
    <scope>NUCLEOTIDE SEQUENCE [LARGE SCALE GENOMIC DNA]</scope>
    <source>
        <strain evidence="2 3">CBS 675.73</strain>
    </source>
</reference>
<sequence>MFVPAVLVAFLATVSHALHDSFLVKRACQPDVLVDDFRPRTPSMYRQQPLQILQGGVLTPTYCDQAQDLNAINARLEDAARPNSSDTINYWFTKFNWENDFDLTVYSGFEMEMIAPAGSDFNITLTQWLPASNSRGIDSKYRLLSSYITPNGKPQTLRIMWTDFSTNLLGQPFDLVHLKDLTLVNLAPIGAVFTFTKLKLLGTCINSPSAVAGSVGTVSTGAGVPVATAGATSGSSGASPAAAGAAKSGASRSSSGLLAVVSVVMYLLC</sequence>
<dbReference type="STRING" id="246404.A0A507EX49"/>
<evidence type="ECO:0000256" key="1">
    <source>
        <dbReference type="SAM" id="SignalP"/>
    </source>
</evidence>
<dbReference type="OrthoDB" id="2107553at2759"/>
<name>A0A507EX49_9FUNG</name>
<comment type="caution">
    <text evidence="2">The sequence shown here is derived from an EMBL/GenBank/DDBJ whole genome shotgun (WGS) entry which is preliminary data.</text>
</comment>